<reference evidence="2 3" key="1">
    <citation type="journal article" date="2018" name="Syst. Appl. Microbiol.">
        <title>A new symbiotic nanoarchaeote (Candidatus Nanoclepta minutus) and its host (Zestosphaera tikiterensis gen. nov., sp. nov.) from a New Zealand hot spring.</title>
        <authorList>
            <person name="St John E."/>
            <person name="Liu Y."/>
            <person name="Podar M."/>
            <person name="Stott M.B."/>
            <person name="Meneghin J."/>
            <person name="Chen Z."/>
            <person name="Lagutin K."/>
            <person name="Mitchell K."/>
            <person name="Reysenbach A.L."/>
        </authorList>
    </citation>
    <scope>NUCLEOTIDE SEQUENCE [LARGE SCALE GENOMIC DNA]</scope>
    <source>
        <strain evidence="2">NZ3</strain>
    </source>
</reference>
<gene>
    <name evidence="2" type="ORF">B7O98_09590</name>
</gene>
<dbReference type="EMBL" id="NBVN01000017">
    <property type="protein sequence ID" value="PUA31244.1"/>
    <property type="molecule type" value="Genomic_DNA"/>
</dbReference>
<dbReference type="Gene3D" id="3.30.1330.80">
    <property type="entry name" value="Hypothetical protein, similar to alpha- acetolactate decarboxylase, domain 2"/>
    <property type="match status" value="1"/>
</dbReference>
<dbReference type="InterPro" id="IPR005175">
    <property type="entry name" value="PPC_dom"/>
</dbReference>
<protein>
    <recommendedName>
        <fullName evidence="1">PPC domain-containing protein</fullName>
    </recommendedName>
</protein>
<organism evidence="2 3">
    <name type="scientific">Zestosphaera tikiterensis</name>
    <dbReference type="NCBI Taxonomy" id="1973259"/>
    <lineage>
        <taxon>Archaea</taxon>
        <taxon>Thermoproteota</taxon>
        <taxon>Thermoprotei</taxon>
        <taxon>Desulfurococcales</taxon>
        <taxon>Desulfurococcaceae</taxon>
        <taxon>Zestosphaera</taxon>
    </lineage>
</organism>
<evidence type="ECO:0000259" key="1">
    <source>
        <dbReference type="Pfam" id="PF03479"/>
    </source>
</evidence>
<dbReference type="SUPFAM" id="SSF117856">
    <property type="entry name" value="AF0104/ALDC/Ptd012-like"/>
    <property type="match status" value="1"/>
</dbReference>
<evidence type="ECO:0000313" key="3">
    <source>
        <dbReference type="Proteomes" id="UP000244093"/>
    </source>
</evidence>
<accession>A0A2R7Y142</accession>
<dbReference type="AlphaFoldDB" id="A0A2R7Y142"/>
<comment type="caution">
    <text evidence="2">The sequence shown here is derived from an EMBL/GenBank/DDBJ whole genome shotgun (WGS) entry which is preliminary data.</text>
</comment>
<name>A0A2R7Y142_9CREN</name>
<dbReference type="Pfam" id="PF03479">
    <property type="entry name" value="PCC"/>
    <property type="match status" value="1"/>
</dbReference>
<sequence length="88" mass="9880">MGTMIKPIKVPERSALPDYVEKVVLENGLKGGMIFGIGGFEKAEIAFYNTLTQKYVVKEYVSKENKILEVLSLSGFYNRKRSPDHGIP</sequence>
<proteinExistence type="predicted"/>
<evidence type="ECO:0000313" key="2">
    <source>
        <dbReference type="EMBL" id="PUA31244.1"/>
    </source>
</evidence>
<feature type="domain" description="PPC" evidence="1">
    <location>
        <begin position="8"/>
        <end position="79"/>
    </location>
</feature>
<dbReference type="Proteomes" id="UP000244093">
    <property type="component" value="Unassembled WGS sequence"/>
</dbReference>